<evidence type="ECO:0000256" key="2">
    <source>
        <dbReference type="PROSITE-ProRule" id="PRU00335"/>
    </source>
</evidence>
<name>A0ABP9HPC9_9ACTN</name>
<organism evidence="4 5">
    <name type="scientific">Yinghuangia aomiensis</name>
    <dbReference type="NCBI Taxonomy" id="676205"/>
    <lineage>
        <taxon>Bacteria</taxon>
        <taxon>Bacillati</taxon>
        <taxon>Actinomycetota</taxon>
        <taxon>Actinomycetes</taxon>
        <taxon>Kitasatosporales</taxon>
        <taxon>Streptomycetaceae</taxon>
        <taxon>Yinghuangia</taxon>
    </lineage>
</organism>
<dbReference type="Pfam" id="PF00440">
    <property type="entry name" value="TetR_N"/>
    <property type="match status" value="1"/>
</dbReference>
<evidence type="ECO:0000313" key="5">
    <source>
        <dbReference type="Proteomes" id="UP001500466"/>
    </source>
</evidence>
<evidence type="ECO:0000259" key="3">
    <source>
        <dbReference type="PROSITE" id="PS50977"/>
    </source>
</evidence>
<dbReference type="EMBL" id="BAABHS010000017">
    <property type="protein sequence ID" value="GAA4975083.1"/>
    <property type="molecule type" value="Genomic_DNA"/>
</dbReference>
<dbReference type="InterPro" id="IPR050109">
    <property type="entry name" value="HTH-type_TetR-like_transc_reg"/>
</dbReference>
<dbReference type="PANTHER" id="PTHR30055:SF226">
    <property type="entry name" value="HTH-TYPE TRANSCRIPTIONAL REGULATOR PKSA"/>
    <property type="match status" value="1"/>
</dbReference>
<keyword evidence="5" id="KW-1185">Reference proteome</keyword>
<reference evidence="5" key="1">
    <citation type="journal article" date="2019" name="Int. J. Syst. Evol. Microbiol.">
        <title>The Global Catalogue of Microorganisms (GCM) 10K type strain sequencing project: providing services to taxonomists for standard genome sequencing and annotation.</title>
        <authorList>
            <consortium name="The Broad Institute Genomics Platform"/>
            <consortium name="The Broad Institute Genome Sequencing Center for Infectious Disease"/>
            <person name="Wu L."/>
            <person name="Ma J."/>
        </authorList>
    </citation>
    <scope>NUCLEOTIDE SEQUENCE [LARGE SCALE GENOMIC DNA]</scope>
    <source>
        <strain evidence="5">JCM 17986</strain>
    </source>
</reference>
<keyword evidence="1 2" id="KW-0238">DNA-binding</keyword>
<accession>A0ABP9HPC9</accession>
<dbReference type="SUPFAM" id="SSF46689">
    <property type="entry name" value="Homeodomain-like"/>
    <property type="match status" value="1"/>
</dbReference>
<dbReference type="InterPro" id="IPR009057">
    <property type="entry name" value="Homeodomain-like_sf"/>
</dbReference>
<dbReference type="Proteomes" id="UP001500466">
    <property type="component" value="Unassembled WGS sequence"/>
</dbReference>
<dbReference type="PRINTS" id="PR00455">
    <property type="entry name" value="HTHTETR"/>
</dbReference>
<protein>
    <submittedName>
        <fullName evidence="4">TetR/AcrR family transcriptional regulator</fullName>
    </submittedName>
</protein>
<sequence>MPRISAASVADHRAQQRAALVRAAHELLEEGDAARVTFGAVADRLGLARNSVYKYFGSRQELLEAVVVEAAPRWTAPIRTAMAAADTPEGRVAAFVTAQLALVRDGEHRVAQALAGDRDAAALRAGAEHAHRDILQPLVETLEELGDDAPRRTAGLLQGFVNAATKAIESGDDFAAVNERATQLAVAALAGVTGTAAGATGADEAATGTSGAAARE</sequence>
<dbReference type="Gene3D" id="1.10.357.10">
    <property type="entry name" value="Tetracycline Repressor, domain 2"/>
    <property type="match status" value="1"/>
</dbReference>
<feature type="DNA-binding region" description="H-T-H motif" evidence="2">
    <location>
        <begin position="37"/>
        <end position="56"/>
    </location>
</feature>
<dbReference type="PROSITE" id="PS50977">
    <property type="entry name" value="HTH_TETR_2"/>
    <property type="match status" value="1"/>
</dbReference>
<evidence type="ECO:0000313" key="4">
    <source>
        <dbReference type="EMBL" id="GAA4975083.1"/>
    </source>
</evidence>
<comment type="caution">
    <text evidence="4">The sequence shown here is derived from an EMBL/GenBank/DDBJ whole genome shotgun (WGS) entry which is preliminary data.</text>
</comment>
<proteinExistence type="predicted"/>
<dbReference type="RefSeq" id="WP_345677643.1">
    <property type="nucleotide sequence ID" value="NZ_BAABHS010000017.1"/>
</dbReference>
<dbReference type="PANTHER" id="PTHR30055">
    <property type="entry name" value="HTH-TYPE TRANSCRIPTIONAL REGULATOR RUTR"/>
    <property type="match status" value="1"/>
</dbReference>
<dbReference type="InterPro" id="IPR001647">
    <property type="entry name" value="HTH_TetR"/>
</dbReference>
<feature type="domain" description="HTH tetR-type" evidence="3">
    <location>
        <begin position="14"/>
        <end position="74"/>
    </location>
</feature>
<gene>
    <name evidence="4" type="ORF">GCM10023205_47360</name>
</gene>
<evidence type="ECO:0000256" key="1">
    <source>
        <dbReference type="ARBA" id="ARBA00023125"/>
    </source>
</evidence>
<dbReference type="Gene3D" id="1.10.10.60">
    <property type="entry name" value="Homeodomain-like"/>
    <property type="match status" value="1"/>
</dbReference>